<comment type="similarity">
    <text evidence="2">Belongs to the DEAD box helicase family. DEAH subfamily. FANCM sub-subfamily.</text>
</comment>
<keyword evidence="5" id="KW-0378">Hydrolase</keyword>
<keyword evidence="3" id="KW-0547">Nucleotide-binding</keyword>
<dbReference type="PROSITE" id="PS51192">
    <property type="entry name" value="HELICASE_ATP_BIND_1"/>
    <property type="match status" value="1"/>
</dbReference>
<dbReference type="SMART" id="SM00487">
    <property type="entry name" value="DEXDc"/>
    <property type="match status" value="1"/>
</dbReference>
<dbReference type="GO" id="GO:0035825">
    <property type="term" value="P:homologous recombination"/>
    <property type="evidence" value="ECO:0007669"/>
    <property type="project" value="EnsemblMetazoa"/>
</dbReference>
<evidence type="ECO:0000256" key="1">
    <source>
        <dbReference type="ARBA" id="ARBA00004123"/>
    </source>
</evidence>
<protein>
    <submittedName>
        <fullName evidence="13">GM10427</fullName>
    </submittedName>
</protein>
<evidence type="ECO:0000313" key="13">
    <source>
        <dbReference type="EMBL" id="EDW55318.1"/>
    </source>
</evidence>
<keyword evidence="8" id="KW-0234">DNA repair</keyword>
<accession>B4I3F4</accession>
<dbReference type="GO" id="GO:0045950">
    <property type="term" value="P:negative regulation of mitotic recombination"/>
    <property type="evidence" value="ECO:0007669"/>
    <property type="project" value="EnsemblMetazoa"/>
</dbReference>
<dbReference type="PANTHER" id="PTHR14025:SF20">
    <property type="entry name" value="FANCONI ANEMIA GROUP M PROTEIN"/>
    <property type="match status" value="1"/>
</dbReference>
<evidence type="ECO:0000256" key="5">
    <source>
        <dbReference type="ARBA" id="ARBA00022801"/>
    </source>
</evidence>
<gene>
    <name evidence="13" type="primary">Dsec\GM10427</name>
    <name evidence="13" type="ORF">Dsec_GM10427</name>
</gene>
<dbReference type="FunFam" id="1.20.1320.20:FF:000001">
    <property type="entry name" value="Fanconi anemia, complementation group M"/>
    <property type="match status" value="1"/>
</dbReference>
<dbReference type="GO" id="GO:0045003">
    <property type="term" value="P:double-strand break repair via synthesis-dependent strand annealing"/>
    <property type="evidence" value="ECO:0007669"/>
    <property type="project" value="EnsemblMetazoa"/>
</dbReference>
<dbReference type="STRING" id="7238.B4I3F4"/>
<proteinExistence type="inferred from homology"/>
<feature type="domain" description="Helicase ATP-binding" evidence="11">
    <location>
        <begin position="65"/>
        <end position="237"/>
    </location>
</feature>
<dbReference type="PROSITE" id="PS51194">
    <property type="entry name" value="HELICASE_CTER"/>
    <property type="match status" value="1"/>
</dbReference>
<dbReference type="SUPFAM" id="SSF58113">
    <property type="entry name" value="Apolipoprotein A-I"/>
    <property type="match status" value="1"/>
</dbReference>
<dbReference type="OMA" id="DDHNDTN"/>
<evidence type="ECO:0000256" key="7">
    <source>
        <dbReference type="ARBA" id="ARBA00022840"/>
    </source>
</evidence>
<evidence type="ECO:0000256" key="6">
    <source>
        <dbReference type="ARBA" id="ARBA00022806"/>
    </source>
</evidence>
<dbReference type="InterPro" id="IPR027417">
    <property type="entry name" value="P-loop_NTPase"/>
</dbReference>
<feature type="region of interest" description="Disordered" evidence="10">
    <location>
        <begin position="1197"/>
        <end position="1220"/>
    </location>
</feature>
<dbReference type="SUPFAM" id="SSF52540">
    <property type="entry name" value="P-loop containing nucleoside triphosphate hydrolases"/>
    <property type="match status" value="1"/>
</dbReference>
<dbReference type="CDD" id="cd18033">
    <property type="entry name" value="DEXDc_FANCM"/>
    <property type="match status" value="1"/>
</dbReference>
<keyword evidence="4" id="KW-0227">DNA damage</keyword>
<name>B4I3F4_DROSE</name>
<dbReference type="GO" id="GO:0016787">
    <property type="term" value="F:hydrolase activity"/>
    <property type="evidence" value="ECO:0007669"/>
    <property type="project" value="UniProtKB-KW"/>
</dbReference>
<keyword evidence="14" id="KW-1185">Reference proteome</keyword>
<evidence type="ECO:0000256" key="8">
    <source>
        <dbReference type="ARBA" id="ARBA00023204"/>
    </source>
</evidence>
<evidence type="ECO:0000256" key="9">
    <source>
        <dbReference type="ARBA" id="ARBA00023242"/>
    </source>
</evidence>
<dbReference type="InterPro" id="IPR014001">
    <property type="entry name" value="Helicase_ATP-bd"/>
</dbReference>
<feature type="domain" description="Helicase C-terminal" evidence="12">
    <location>
        <begin position="418"/>
        <end position="584"/>
    </location>
</feature>
<dbReference type="SMART" id="SM00490">
    <property type="entry name" value="HELICc"/>
    <property type="match status" value="1"/>
</dbReference>
<feature type="region of interest" description="Disordered" evidence="10">
    <location>
        <begin position="1245"/>
        <end position="1299"/>
    </location>
</feature>
<evidence type="ECO:0000259" key="12">
    <source>
        <dbReference type="PROSITE" id="PS51194"/>
    </source>
</evidence>
<dbReference type="GO" id="GO:0005524">
    <property type="term" value="F:ATP binding"/>
    <property type="evidence" value="ECO:0007669"/>
    <property type="project" value="UniProtKB-KW"/>
</dbReference>
<dbReference type="GO" id="GO:0036297">
    <property type="term" value="P:interstrand cross-link repair"/>
    <property type="evidence" value="ECO:0007669"/>
    <property type="project" value="TreeGrafter"/>
</dbReference>
<feature type="compositionally biased region" description="Polar residues" evidence="10">
    <location>
        <begin position="1247"/>
        <end position="1256"/>
    </location>
</feature>
<dbReference type="InterPro" id="IPR001650">
    <property type="entry name" value="Helicase_C-like"/>
</dbReference>
<dbReference type="CDD" id="cd12091">
    <property type="entry name" value="FANCM_ID"/>
    <property type="match status" value="1"/>
</dbReference>
<feature type="region of interest" description="Disordered" evidence="10">
    <location>
        <begin position="981"/>
        <end position="1003"/>
    </location>
</feature>
<reference evidence="13 14" key="1">
    <citation type="journal article" date="2007" name="Nature">
        <title>Evolution of genes and genomes on the Drosophila phylogeny.</title>
        <authorList>
            <consortium name="Drosophila 12 Genomes Consortium"/>
            <person name="Clark A.G."/>
            <person name="Eisen M.B."/>
            <person name="Smith D.R."/>
            <person name="Bergman C.M."/>
            <person name="Oliver B."/>
            <person name="Markow T.A."/>
            <person name="Kaufman T.C."/>
            <person name="Kellis M."/>
            <person name="Gelbart W."/>
            <person name="Iyer V.N."/>
            <person name="Pollard D.A."/>
            <person name="Sackton T.B."/>
            <person name="Larracuente A.M."/>
            <person name="Singh N.D."/>
            <person name="Abad J.P."/>
            <person name="Abt D.N."/>
            <person name="Adryan B."/>
            <person name="Aguade M."/>
            <person name="Akashi H."/>
            <person name="Anderson W.W."/>
            <person name="Aquadro C.F."/>
            <person name="Ardell D.H."/>
            <person name="Arguello R."/>
            <person name="Artieri C.G."/>
            <person name="Barbash D.A."/>
            <person name="Barker D."/>
            <person name="Barsanti P."/>
            <person name="Batterham P."/>
            <person name="Batzoglou S."/>
            <person name="Begun D."/>
            <person name="Bhutkar A."/>
            <person name="Blanco E."/>
            <person name="Bosak S.A."/>
            <person name="Bradley R.K."/>
            <person name="Brand A.D."/>
            <person name="Brent M.R."/>
            <person name="Brooks A.N."/>
            <person name="Brown R.H."/>
            <person name="Butlin R.K."/>
            <person name="Caggese C."/>
            <person name="Calvi B.R."/>
            <person name="Bernardo de Carvalho A."/>
            <person name="Caspi A."/>
            <person name="Castrezana S."/>
            <person name="Celniker S.E."/>
            <person name="Chang J.L."/>
            <person name="Chapple C."/>
            <person name="Chatterji S."/>
            <person name="Chinwalla A."/>
            <person name="Civetta A."/>
            <person name="Clifton S.W."/>
            <person name="Comeron J.M."/>
            <person name="Costello J.C."/>
            <person name="Coyne J.A."/>
            <person name="Daub J."/>
            <person name="David R.G."/>
            <person name="Delcher A.L."/>
            <person name="Delehaunty K."/>
            <person name="Do C.B."/>
            <person name="Ebling H."/>
            <person name="Edwards K."/>
            <person name="Eickbush T."/>
            <person name="Evans J.D."/>
            <person name="Filipski A."/>
            <person name="Findeiss S."/>
            <person name="Freyhult E."/>
            <person name="Fulton L."/>
            <person name="Fulton R."/>
            <person name="Garcia A.C."/>
            <person name="Gardiner A."/>
            <person name="Garfield D.A."/>
            <person name="Garvin B.E."/>
            <person name="Gibson G."/>
            <person name="Gilbert D."/>
            <person name="Gnerre S."/>
            <person name="Godfrey J."/>
            <person name="Good R."/>
            <person name="Gotea V."/>
            <person name="Gravely B."/>
            <person name="Greenberg A.J."/>
            <person name="Griffiths-Jones S."/>
            <person name="Gross S."/>
            <person name="Guigo R."/>
            <person name="Gustafson E.A."/>
            <person name="Haerty W."/>
            <person name="Hahn M.W."/>
            <person name="Halligan D.L."/>
            <person name="Halpern A.L."/>
            <person name="Halter G.M."/>
            <person name="Han M.V."/>
            <person name="Heger A."/>
            <person name="Hillier L."/>
            <person name="Hinrichs A.S."/>
            <person name="Holmes I."/>
            <person name="Hoskins R.A."/>
            <person name="Hubisz M.J."/>
            <person name="Hultmark D."/>
            <person name="Huntley M.A."/>
            <person name="Jaffe D.B."/>
            <person name="Jagadeeshan S."/>
            <person name="Jeck W.R."/>
            <person name="Johnson J."/>
            <person name="Jones C.D."/>
            <person name="Jordan W.C."/>
            <person name="Karpen G.H."/>
            <person name="Kataoka E."/>
            <person name="Keightley P.D."/>
            <person name="Kheradpour P."/>
            <person name="Kirkness E.F."/>
            <person name="Koerich L.B."/>
            <person name="Kristiansen K."/>
            <person name="Kudrna D."/>
            <person name="Kulathinal R.J."/>
            <person name="Kumar S."/>
            <person name="Kwok R."/>
            <person name="Lander E."/>
            <person name="Langley C.H."/>
            <person name="Lapoint R."/>
            <person name="Lazzaro B.P."/>
            <person name="Lee S.J."/>
            <person name="Levesque L."/>
            <person name="Li R."/>
            <person name="Lin C.F."/>
            <person name="Lin M.F."/>
            <person name="Lindblad-Toh K."/>
            <person name="Llopart A."/>
            <person name="Long M."/>
            <person name="Low L."/>
            <person name="Lozovsky E."/>
            <person name="Lu J."/>
            <person name="Luo M."/>
            <person name="Machado C.A."/>
            <person name="Makalowski W."/>
            <person name="Marzo M."/>
            <person name="Matsuda M."/>
            <person name="Matzkin L."/>
            <person name="McAllister B."/>
            <person name="McBride C.S."/>
            <person name="McKernan B."/>
            <person name="McKernan K."/>
            <person name="Mendez-Lago M."/>
            <person name="Minx P."/>
            <person name="Mollenhauer M.U."/>
            <person name="Montooth K."/>
            <person name="Mount S.M."/>
            <person name="Mu X."/>
            <person name="Myers E."/>
            <person name="Negre B."/>
            <person name="Newfeld S."/>
            <person name="Nielsen R."/>
            <person name="Noor M.A."/>
            <person name="O'Grady P."/>
            <person name="Pachter L."/>
            <person name="Papaceit M."/>
            <person name="Parisi M.J."/>
            <person name="Parisi M."/>
            <person name="Parts L."/>
            <person name="Pedersen J.S."/>
            <person name="Pesole G."/>
            <person name="Phillippy A.M."/>
            <person name="Ponting C.P."/>
            <person name="Pop M."/>
            <person name="Porcelli D."/>
            <person name="Powell J.R."/>
            <person name="Prohaska S."/>
            <person name="Pruitt K."/>
            <person name="Puig M."/>
            <person name="Quesneville H."/>
            <person name="Ram K.R."/>
            <person name="Rand D."/>
            <person name="Rasmussen M.D."/>
            <person name="Reed L.K."/>
            <person name="Reenan R."/>
            <person name="Reily A."/>
            <person name="Remington K.A."/>
            <person name="Rieger T.T."/>
            <person name="Ritchie M.G."/>
            <person name="Robin C."/>
            <person name="Rogers Y.H."/>
            <person name="Rohde C."/>
            <person name="Rozas J."/>
            <person name="Rubenfield M.J."/>
            <person name="Ruiz A."/>
            <person name="Russo S."/>
            <person name="Salzberg S.L."/>
            <person name="Sanchez-Gracia A."/>
            <person name="Saranga D.J."/>
            <person name="Sato H."/>
            <person name="Schaeffer S.W."/>
            <person name="Schatz M.C."/>
            <person name="Schlenke T."/>
            <person name="Schwartz R."/>
            <person name="Segarra C."/>
            <person name="Singh R.S."/>
            <person name="Sirot L."/>
            <person name="Sirota M."/>
            <person name="Sisneros N.B."/>
            <person name="Smith C.D."/>
            <person name="Smith T.F."/>
            <person name="Spieth J."/>
            <person name="Stage D.E."/>
            <person name="Stark A."/>
            <person name="Stephan W."/>
            <person name="Strausberg R.L."/>
            <person name="Strempel S."/>
            <person name="Sturgill D."/>
            <person name="Sutton G."/>
            <person name="Sutton G.G."/>
            <person name="Tao W."/>
            <person name="Teichmann S."/>
            <person name="Tobari Y.N."/>
            <person name="Tomimura Y."/>
            <person name="Tsolas J.M."/>
            <person name="Valente V.L."/>
            <person name="Venter E."/>
            <person name="Venter J.C."/>
            <person name="Vicario S."/>
            <person name="Vieira F.G."/>
            <person name="Vilella A.J."/>
            <person name="Villasante A."/>
            <person name="Walenz B."/>
            <person name="Wang J."/>
            <person name="Wasserman M."/>
            <person name="Watts T."/>
            <person name="Wilson D."/>
            <person name="Wilson R.K."/>
            <person name="Wing R.A."/>
            <person name="Wolfner M.F."/>
            <person name="Wong A."/>
            <person name="Wong G.K."/>
            <person name="Wu C.I."/>
            <person name="Wu G."/>
            <person name="Yamamoto D."/>
            <person name="Yang H.P."/>
            <person name="Yang S.P."/>
            <person name="Yorke J.A."/>
            <person name="Yoshida K."/>
            <person name="Zdobnov E."/>
            <person name="Zhang P."/>
            <person name="Zhang Y."/>
            <person name="Zimin A.V."/>
            <person name="Baldwin J."/>
            <person name="Abdouelleil A."/>
            <person name="Abdulkadir J."/>
            <person name="Abebe A."/>
            <person name="Abera B."/>
            <person name="Abreu J."/>
            <person name="Acer S.C."/>
            <person name="Aftuck L."/>
            <person name="Alexander A."/>
            <person name="An P."/>
            <person name="Anderson E."/>
            <person name="Anderson S."/>
            <person name="Arachi H."/>
            <person name="Azer M."/>
            <person name="Bachantsang P."/>
            <person name="Barry A."/>
            <person name="Bayul T."/>
            <person name="Berlin A."/>
            <person name="Bessette D."/>
            <person name="Bloom T."/>
            <person name="Blye J."/>
            <person name="Boguslavskiy L."/>
            <person name="Bonnet C."/>
            <person name="Boukhgalter B."/>
            <person name="Bourzgui I."/>
            <person name="Brown A."/>
            <person name="Cahill P."/>
            <person name="Channer S."/>
            <person name="Cheshatsang Y."/>
            <person name="Chuda L."/>
            <person name="Citroen M."/>
            <person name="Collymore A."/>
            <person name="Cooke P."/>
            <person name="Costello M."/>
            <person name="D'Aco K."/>
            <person name="Daza R."/>
            <person name="De Haan G."/>
            <person name="DeGray S."/>
            <person name="DeMaso C."/>
            <person name="Dhargay N."/>
            <person name="Dooley K."/>
            <person name="Dooley E."/>
            <person name="Doricent M."/>
            <person name="Dorje P."/>
            <person name="Dorjee K."/>
            <person name="Dupes A."/>
            <person name="Elong R."/>
            <person name="Falk J."/>
            <person name="Farina A."/>
            <person name="Faro S."/>
            <person name="Ferguson D."/>
            <person name="Fisher S."/>
            <person name="Foley C.D."/>
            <person name="Franke A."/>
            <person name="Friedrich D."/>
            <person name="Gadbois L."/>
            <person name="Gearin G."/>
            <person name="Gearin C.R."/>
            <person name="Giannoukos G."/>
            <person name="Goode T."/>
            <person name="Graham J."/>
            <person name="Grandbois E."/>
            <person name="Grewal S."/>
            <person name="Gyaltsen K."/>
            <person name="Hafez N."/>
            <person name="Hagos B."/>
            <person name="Hall J."/>
            <person name="Henson C."/>
            <person name="Hollinger A."/>
            <person name="Honan T."/>
            <person name="Huard M.D."/>
            <person name="Hughes L."/>
            <person name="Hurhula B."/>
            <person name="Husby M.E."/>
            <person name="Kamat A."/>
            <person name="Kanga B."/>
            <person name="Kashin S."/>
            <person name="Khazanovich D."/>
            <person name="Kisner P."/>
            <person name="Lance K."/>
            <person name="Lara M."/>
            <person name="Lee W."/>
            <person name="Lennon N."/>
            <person name="Letendre F."/>
            <person name="LeVine R."/>
            <person name="Lipovsky A."/>
            <person name="Liu X."/>
            <person name="Liu J."/>
            <person name="Liu S."/>
            <person name="Lokyitsang T."/>
            <person name="Lokyitsang Y."/>
            <person name="Lubonja R."/>
            <person name="Lui A."/>
            <person name="MacDonald P."/>
            <person name="Magnisalis V."/>
            <person name="Maru K."/>
            <person name="Matthews C."/>
            <person name="McCusker W."/>
            <person name="McDonough S."/>
            <person name="Mehta T."/>
            <person name="Meldrim J."/>
            <person name="Meneus L."/>
            <person name="Mihai O."/>
            <person name="Mihalev A."/>
            <person name="Mihova T."/>
            <person name="Mittelman R."/>
            <person name="Mlenga V."/>
            <person name="Montmayeur A."/>
            <person name="Mulrain L."/>
            <person name="Navidi A."/>
            <person name="Naylor J."/>
            <person name="Negash T."/>
            <person name="Nguyen T."/>
            <person name="Nguyen N."/>
            <person name="Nicol R."/>
            <person name="Norbu C."/>
            <person name="Norbu N."/>
            <person name="Novod N."/>
            <person name="O'Neill B."/>
            <person name="Osman S."/>
            <person name="Markiewicz E."/>
            <person name="Oyono O.L."/>
            <person name="Patti C."/>
            <person name="Phunkhang P."/>
            <person name="Pierre F."/>
            <person name="Priest M."/>
            <person name="Raghuraman S."/>
            <person name="Rege F."/>
            <person name="Reyes R."/>
            <person name="Rise C."/>
            <person name="Rogov P."/>
            <person name="Ross K."/>
            <person name="Ryan E."/>
            <person name="Settipalli S."/>
            <person name="Shea T."/>
            <person name="Sherpa N."/>
            <person name="Shi L."/>
            <person name="Shih D."/>
            <person name="Sparrow T."/>
            <person name="Spaulding J."/>
            <person name="Stalker J."/>
            <person name="Stange-Thomann N."/>
            <person name="Stavropoulos S."/>
            <person name="Stone C."/>
            <person name="Strader C."/>
            <person name="Tesfaye S."/>
            <person name="Thomson T."/>
            <person name="Thoulutsang Y."/>
            <person name="Thoulutsang D."/>
            <person name="Topham K."/>
            <person name="Topping I."/>
            <person name="Tsamla T."/>
            <person name="Vassiliev H."/>
            <person name="Vo A."/>
            <person name="Wangchuk T."/>
            <person name="Wangdi T."/>
            <person name="Weiand M."/>
            <person name="Wilkinson J."/>
            <person name="Wilson A."/>
            <person name="Yadav S."/>
            <person name="Young G."/>
            <person name="Yu Q."/>
            <person name="Zembek L."/>
            <person name="Zhong D."/>
            <person name="Zimmer A."/>
            <person name="Zwirko Z."/>
            <person name="Jaffe D.B."/>
            <person name="Alvarez P."/>
            <person name="Brockman W."/>
            <person name="Butler J."/>
            <person name="Chin C."/>
            <person name="Gnerre S."/>
            <person name="Grabherr M."/>
            <person name="Kleber M."/>
            <person name="Mauceli E."/>
            <person name="MacCallum I."/>
        </authorList>
    </citation>
    <scope>NUCLEOTIDE SEQUENCE [LARGE SCALE GENOMIC DNA]</scope>
    <source>
        <strain evidence="14">Rob3c / Tucson 14021-0248.25</strain>
    </source>
</reference>
<dbReference type="GO" id="GO:0000400">
    <property type="term" value="F:four-way junction DNA binding"/>
    <property type="evidence" value="ECO:0007669"/>
    <property type="project" value="TreeGrafter"/>
</dbReference>
<dbReference type="FunFam" id="3.40.50.300:FF:002583">
    <property type="entry name" value="ATP-dependent DNA helicase fml1"/>
    <property type="match status" value="1"/>
</dbReference>
<feature type="compositionally biased region" description="Basic residues" evidence="10">
    <location>
        <begin position="611"/>
        <end position="625"/>
    </location>
</feature>
<evidence type="ECO:0000256" key="2">
    <source>
        <dbReference type="ARBA" id="ARBA00009889"/>
    </source>
</evidence>
<dbReference type="FunFam" id="3.40.50.300:FF:000861">
    <property type="entry name" value="Fanconi anemia, complementation group M"/>
    <property type="match status" value="1"/>
</dbReference>
<dbReference type="Gene3D" id="1.20.1320.20">
    <property type="entry name" value="hef helicase domain"/>
    <property type="match status" value="1"/>
</dbReference>
<organism evidence="14">
    <name type="scientific">Drosophila sechellia</name>
    <name type="common">Fruit fly</name>
    <dbReference type="NCBI Taxonomy" id="7238"/>
    <lineage>
        <taxon>Eukaryota</taxon>
        <taxon>Metazoa</taxon>
        <taxon>Ecdysozoa</taxon>
        <taxon>Arthropoda</taxon>
        <taxon>Hexapoda</taxon>
        <taxon>Insecta</taxon>
        <taxon>Pterygota</taxon>
        <taxon>Neoptera</taxon>
        <taxon>Endopterygota</taxon>
        <taxon>Diptera</taxon>
        <taxon>Brachycera</taxon>
        <taxon>Muscomorpha</taxon>
        <taxon>Ephydroidea</taxon>
        <taxon>Drosophilidae</taxon>
        <taxon>Drosophila</taxon>
        <taxon>Sophophora</taxon>
    </lineage>
</organism>
<evidence type="ECO:0000256" key="4">
    <source>
        <dbReference type="ARBA" id="ARBA00022763"/>
    </source>
</evidence>
<dbReference type="PANTHER" id="PTHR14025">
    <property type="entry name" value="FANCONI ANEMIA GROUP M FANCM FAMILY MEMBER"/>
    <property type="match status" value="1"/>
</dbReference>
<evidence type="ECO:0000259" key="11">
    <source>
        <dbReference type="PROSITE" id="PS51192"/>
    </source>
</evidence>
<keyword evidence="6" id="KW-0347">Helicase</keyword>
<dbReference type="InterPro" id="IPR044749">
    <property type="entry name" value="FANCM_DEXDc"/>
</dbReference>
<comment type="subcellular location">
    <subcellularLocation>
        <location evidence="1">Nucleus</location>
    </subcellularLocation>
</comment>
<keyword evidence="7" id="KW-0067">ATP-binding</keyword>
<dbReference type="Proteomes" id="UP000001292">
    <property type="component" value="Unassembled WGS sequence"/>
</dbReference>
<dbReference type="Gene3D" id="3.40.50.300">
    <property type="entry name" value="P-loop containing nucleotide triphosphate hydrolases"/>
    <property type="match status" value="2"/>
</dbReference>
<dbReference type="GO" id="GO:0043138">
    <property type="term" value="F:3'-5' DNA helicase activity"/>
    <property type="evidence" value="ECO:0007669"/>
    <property type="project" value="EnsemblMetazoa"/>
</dbReference>
<dbReference type="InterPro" id="IPR039686">
    <property type="entry name" value="FANCM/Mph1-like_ID"/>
</dbReference>
<dbReference type="SMR" id="B4I3F4"/>
<dbReference type="GO" id="GO:0005634">
    <property type="term" value="C:nucleus"/>
    <property type="evidence" value="ECO:0007669"/>
    <property type="project" value="UniProtKB-SubCell"/>
</dbReference>
<feature type="region of interest" description="Disordered" evidence="10">
    <location>
        <begin position="601"/>
        <end position="647"/>
    </location>
</feature>
<feature type="compositionally biased region" description="Basic and acidic residues" evidence="10">
    <location>
        <begin position="601"/>
        <end position="610"/>
    </location>
</feature>
<dbReference type="Pfam" id="PF00271">
    <property type="entry name" value="Helicase_C"/>
    <property type="match status" value="1"/>
</dbReference>
<evidence type="ECO:0000256" key="10">
    <source>
        <dbReference type="SAM" id="MobiDB-lite"/>
    </source>
</evidence>
<dbReference type="HOGENOM" id="CLU_261996_0_0_1"/>
<dbReference type="GO" id="GO:0009378">
    <property type="term" value="F:four-way junction helicase activity"/>
    <property type="evidence" value="ECO:0007669"/>
    <property type="project" value="TreeGrafter"/>
</dbReference>
<dbReference type="InterPro" id="IPR011545">
    <property type="entry name" value="DEAD/DEAH_box_helicase_dom"/>
</dbReference>
<sequence length="1593" mass="181010">MDVKWMDDDEDLVAALAMHEELKTEDADVTRRELFDEVCDGFDMATGNNWIYPNNLPLRSYQQTIVQSALFKNTLVVLPTGLGKTFIAAVVMYNFYRWYPKGKIVFMAPTRPLVSQQIHASQKIMPFPSEDTVQLTGQLPRPKRAELWASKRVFFATPQVVHSDMLEADGGSSFPFGSIKLIVVDEAHRAKGRYAYTQVADCLMARNRHFRMLALSATPGRTMEDVAAVCRNLYISNLQVRWDTSIDVQPYIHRRTIRTIVVSLKERIKEPRERLLQIIEPYLRQLTEAEIFKGNKGTVSRNSLLFEQKSFVERSAQGQRHPDHNIIMSNFAMCISMYHSLDLMERHGLRVFVNNFDADEDGREKFVLARDGNLRNLVEQVRQELGANPLDYTTHAMTNGEVPPLPSNLDFGHAKYEKLRQVLVQHFQANPDSRAIVFCEYRESVMLIHRLLLQHRPVLRPRCFVGQGSTVGASYALTQKQQLQIMTDFRSGTSNVLVATSIGEEGLDVGEVEMIVCFDICSTNPTRFIQRIGRTGRKKNGEVVMLVTEGREQQVLKDVLANKDQINKKLLNSSVVKFSLYKQNPRMVPLKFQPKCVEKHMEPIAEEKPKPKSSAKTKESRKRKQPVAQTGSLRKYFKESPPTESQHGILQGIKQYQMSDASQQLVKQQVLRRSVTLKNFFGETQASSTLTSSQEDVQRLRKLTRLLQSNKPLVSDSKDLMSHLQDDHLPRQIKLYLLKSNPEFLRETHSKMQIQSELNIADDRLNSRQRRTRNNYQLLLDICDGMDQMNELLQGNNSGAEISFRDELNPMYNQSPKKIDTICDKIFEGLNEHGLNSDNFELKQDLLEKLELRNLETTVNEKLGGIEASWSEEEWDQQEEDVKFESMYLSQQLNLPEADVVPHSSTPLRVKPLSKLKFETLQGDIEEEYHFGMEASELGDNLGRLNSLMNASDLKIKATERIAPIPIVDSKIETNHFRAVEESQRSTPIPIAKSSGESNHCHVNENSEIYPTSIDDTKVKSSLNLKIQAESIVDDLDIDLDDFLEPMDKELELASQTNGKSQKNILDHQTEKFEENCQQKETAHNDDLDLTAEDLKEFLEPMVEEVELMSQQKANDFKDFLEPMAEELELVSHQNKNILLPSTGTIKNSENQNLHENGSRTVSPDIFGSDSMSPLKPQGKSLAAKLAAKAAAKVLPCPPLNSAGLNSPENRKRTNSSIQDKSPSIFDLYLNRMRGRGRLAKAAQNLHRITSTNPTISVPKDEEDSPIARRPSKRKIVISSDEEEEQKPQVAETQADCESDDYERILDTQMPDPPKTPTRPRHKRSKFNSFILDEAEKSGSDHEEEGETTIGKYLKDSMIVSSDDEDHNDTNTHAIYLRALKSPIQRPGAFKMPPPRVFRDESHIFSQPVEDDSSQYMQCSFIVDDESSTIERGHDVSECPLEKAERILKERRKQRRLDISISISGTRSNKNNHNDVINQLKTWNSGPEGGTGSVWHFSFGGGGGDGHFEIFKSQRLAQLRGGSITISRGLQSHSQSCNSHLAELWDSAEEQTSFICQLAKAIFWQQTGLQTAGCISQHLDEAFRLRPFEINEL</sequence>
<evidence type="ECO:0000256" key="3">
    <source>
        <dbReference type="ARBA" id="ARBA00022741"/>
    </source>
</evidence>
<evidence type="ECO:0000313" key="14">
    <source>
        <dbReference type="Proteomes" id="UP000001292"/>
    </source>
</evidence>
<dbReference type="PhylomeDB" id="B4I3F4"/>
<keyword evidence="9" id="KW-0539">Nucleus</keyword>
<dbReference type="Pfam" id="PF00270">
    <property type="entry name" value="DEAD"/>
    <property type="match status" value="1"/>
</dbReference>
<dbReference type="EMBL" id="CH480821">
    <property type="protein sequence ID" value="EDW55318.1"/>
    <property type="molecule type" value="Genomic_DNA"/>
</dbReference>